<evidence type="ECO:0000259" key="7">
    <source>
        <dbReference type="Pfam" id="PF18158"/>
    </source>
</evidence>
<dbReference type="Proteomes" id="UP000085678">
    <property type="component" value="Unplaced"/>
</dbReference>
<evidence type="ECO:0000256" key="3">
    <source>
        <dbReference type="ARBA" id="ARBA00022827"/>
    </source>
</evidence>
<comment type="similarity">
    <text evidence="1 4">Belongs to the acyl-CoA dehydrogenase family.</text>
</comment>
<accession>A0A1S3II38</accession>
<dbReference type="Pfam" id="PF00441">
    <property type="entry name" value="Acyl-CoA_dh_1"/>
    <property type="match status" value="1"/>
</dbReference>
<dbReference type="Gene3D" id="2.40.110.20">
    <property type="match status" value="1"/>
</dbReference>
<evidence type="ECO:0000256" key="1">
    <source>
        <dbReference type="ARBA" id="ARBA00009347"/>
    </source>
</evidence>
<gene>
    <name evidence="10" type="primary">LOC106163962</name>
</gene>
<dbReference type="InterPro" id="IPR006091">
    <property type="entry name" value="Acyl-CoA_Oxase/DH_mid-dom"/>
</dbReference>
<proteinExistence type="inferred from homology"/>
<dbReference type="KEGG" id="lak:106163962"/>
<dbReference type="RefSeq" id="XP_013397159.1">
    <property type="nucleotide sequence ID" value="XM_013541705.1"/>
</dbReference>
<dbReference type="Pfam" id="PF22217">
    <property type="entry name" value="ACDH-11_C"/>
    <property type="match status" value="1"/>
</dbReference>
<dbReference type="Gene3D" id="1.20.140.10">
    <property type="entry name" value="Butyryl-CoA Dehydrogenase, subunit A, domain 3"/>
    <property type="match status" value="1"/>
</dbReference>
<dbReference type="PANTHER" id="PTHR42707">
    <property type="entry name" value="ACYL-COA DEHYDROGENASE"/>
    <property type="match status" value="1"/>
</dbReference>
<dbReference type="SUPFAM" id="SSF56645">
    <property type="entry name" value="Acyl-CoA dehydrogenase NM domain-like"/>
    <property type="match status" value="1"/>
</dbReference>
<dbReference type="Pfam" id="PF02770">
    <property type="entry name" value="Acyl-CoA_dh_M"/>
    <property type="match status" value="1"/>
</dbReference>
<protein>
    <submittedName>
        <fullName evidence="10">Acyl-CoA dehydrogenase family member 11</fullName>
    </submittedName>
</protein>
<dbReference type="GO" id="GO:0003995">
    <property type="term" value="F:acyl-CoA dehydrogenase activity"/>
    <property type="evidence" value="ECO:0007669"/>
    <property type="project" value="TreeGrafter"/>
</dbReference>
<dbReference type="PANTHER" id="PTHR42707:SF2">
    <property type="entry name" value="ACD11 DEHYDROGENASE"/>
    <property type="match status" value="1"/>
</dbReference>
<dbReference type="STRING" id="7574.A0A1S3II38"/>
<feature type="domain" description="Adaptive response protein AidB N-terminal" evidence="7">
    <location>
        <begin position="66"/>
        <end position="210"/>
    </location>
</feature>
<organism evidence="9 10">
    <name type="scientific">Lingula anatina</name>
    <name type="common">Brachiopod</name>
    <name type="synonym">Lingula unguis</name>
    <dbReference type="NCBI Taxonomy" id="7574"/>
    <lineage>
        <taxon>Eukaryota</taxon>
        <taxon>Metazoa</taxon>
        <taxon>Spiralia</taxon>
        <taxon>Lophotrochozoa</taxon>
        <taxon>Brachiopoda</taxon>
        <taxon>Linguliformea</taxon>
        <taxon>Lingulata</taxon>
        <taxon>Lingulida</taxon>
        <taxon>Linguloidea</taxon>
        <taxon>Lingulidae</taxon>
        <taxon>Lingula</taxon>
    </lineage>
</organism>
<keyword evidence="4" id="KW-0560">Oxidoreductase</keyword>
<sequence>MLTFRCPRNNLYFLRECGNSLRRKTTVAAAAERSVGTCGSDLGTNLYIPFTRAKIGDFFQPHPKLGNTFTEDPLLKGYLRRVIPHKFFTEISSDLEKFGHRVATDIYELHLECDRNPPTLEQYDAWGNRVDRLHTCHAWKKMHDISAEEGVIAIAYERQYEQFSRLYQIAKMSLFQASSGLYGCPLAMTDGAAKVIENLPDVHRNSLQTAYSRLISREPSKFWTSGQWMTERRGGSDVGHGTETLAQAQSDGTYKLYGYKWFSSATDSDIAFTLARTLDVDGKSVAGSKGLSLFYLKVVQEDGCLNNIQVQKLKNKMGTKQLPTAELLLDGTVAQKVSEEGRGVPAIASMLTVSRIHTAMMSLGCMRRVLHLARDYCTRREAFGKRICDYPLHMQTLAHMEVETRGAEILVLEVGRLLGLDDCNIASETDLLLLRLLTPVVKLYISKQSIGVISEGLESFGGQGIIEDTGIPAILRDAQIMPIWEGTTNILSLDVLRAIMKTEGRVLKAFYDAVQDKVSAASKREELSQCCENIQKAADEILKFAKNSTDSIDVAARDFAFSLAKTYIGALLVEHAMWTEASPLDIATAQRWCARDMVPVVCQQQQGRYSKAAVQTDYELVMEGYQPKL</sequence>
<dbReference type="InterPro" id="IPR036250">
    <property type="entry name" value="AcylCo_DH-like_C"/>
</dbReference>
<feature type="domain" description="Acyl-CoA dehydrogenase 11-like C-terminal" evidence="8">
    <location>
        <begin position="506"/>
        <end position="622"/>
    </location>
</feature>
<dbReference type="SUPFAM" id="SSF47203">
    <property type="entry name" value="Acyl-CoA dehydrogenase C-terminal domain-like"/>
    <property type="match status" value="1"/>
</dbReference>
<evidence type="ECO:0000259" key="5">
    <source>
        <dbReference type="Pfam" id="PF00441"/>
    </source>
</evidence>
<dbReference type="InterPro" id="IPR053998">
    <property type="entry name" value="ACDH-11_C"/>
</dbReference>
<dbReference type="InterPro" id="IPR052904">
    <property type="entry name" value="Acyl-CoA_dehydrogenase-like"/>
</dbReference>
<dbReference type="AlphaFoldDB" id="A0A1S3II38"/>
<comment type="cofactor">
    <cofactor evidence="4">
        <name>FAD</name>
        <dbReference type="ChEBI" id="CHEBI:57692"/>
    </cofactor>
</comment>
<feature type="domain" description="Acyl-CoA dehydrogenase/oxidase C-terminal" evidence="5">
    <location>
        <begin position="341"/>
        <end position="499"/>
    </location>
</feature>
<feature type="domain" description="Acyl-CoA oxidase/dehydrogenase middle" evidence="6">
    <location>
        <begin position="227"/>
        <end position="330"/>
    </location>
</feature>
<evidence type="ECO:0000259" key="8">
    <source>
        <dbReference type="Pfam" id="PF22217"/>
    </source>
</evidence>
<dbReference type="InterPro" id="IPR009100">
    <property type="entry name" value="AcylCoA_DH/oxidase_NM_dom_sf"/>
</dbReference>
<dbReference type="InterPro" id="IPR041504">
    <property type="entry name" value="AidB_N"/>
</dbReference>
<reference evidence="10" key="1">
    <citation type="submission" date="2025-08" db="UniProtKB">
        <authorList>
            <consortium name="RefSeq"/>
        </authorList>
    </citation>
    <scope>IDENTIFICATION</scope>
    <source>
        <tissue evidence="10">Gonads</tissue>
    </source>
</reference>
<evidence type="ECO:0000313" key="9">
    <source>
        <dbReference type="Proteomes" id="UP000085678"/>
    </source>
</evidence>
<dbReference type="Pfam" id="PF18158">
    <property type="entry name" value="AidB_N"/>
    <property type="match status" value="1"/>
</dbReference>
<evidence type="ECO:0000256" key="2">
    <source>
        <dbReference type="ARBA" id="ARBA00022630"/>
    </source>
</evidence>
<dbReference type="InParanoid" id="A0A1S3II38"/>
<evidence type="ECO:0000259" key="6">
    <source>
        <dbReference type="Pfam" id="PF02770"/>
    </source>
</evidence>
<dbReference type="InterPro" id="IPR009075">
    <property type="entry name" value="AcylCo_DH/oxidase_C"/>
</dbReference>
<dbReference type="OrthoDB" id="10251155at2759"/>
<keyword evidence="3 4" id="KW-0274">FAD</keyword>
<dbReference type="OMA" id="IEMVAMT"/>
<evidence type="ECO:0000313" key="10">
    <source>
        <dbReference type="RefSeq" id="XP_013397159.1"/>
    </source>
</evidence>
<name>A0A1S3II38_LINAN</name>
<dbReference type="Gene3D" id="6.10.250.600">
    <property type="match status" value="1"/>
</dbReference>
<keyword evidence="9" id="KW-1185">Reference proteome</keyword>
<dbReference type="GeneID" id="106163962"/>
<evidence type="ECO:0000256" key="4">
    <source>
        <dbReference type="RuleBase" id="RU362125"/>
    </source>
</evidence>
<keyword evidence="2 4" id="KW-0285">Flavoprotein</keyword>